<dbReference type="GO" id="GO:0008483">
    <property type="term" value="F:transaminase activity"/>
    <property type="evidence" value="ECO:0007669"/>
    <property type="project" value="UniProtKB-KW"/>
</dbReference>
<evidence type="ECO:0000256" key="1">
    <source>
        <dbReference type="ARBA" id="ARBA00001933"/>
    </source>
</evidence>
<dbReference type="Gene3D" id="1.10.260.50">
    <property type="match status" value="1"/>
</dbReference>
<dbReference type="EC" id="2.8.1.7" evidence="3"/>
<dbReference type="PROSITE" id="PS00595">
    <property type="entry name" value="AA_TRANSFER_CLASS_5"/>
    <property type="match status" value="1"/>
</dbReference>
<dbReference type="InterPro" id="IPR018247">
    <property type="entry name" value="EF_Hand_1_Ca_BS"/>
</dbReference>
<dbReference type="GO" id="GO:0031071">
    <property type="term" value="F:cysteine desulfurase activity"/>
    <property type="evidence" value="ECO:0007669"/>
    <property type="project" value="UniProtKB-EC"/>
</dbReference>
<keyword evidence="8" id="KW-0411">Iron-sulfur</keyword>
<dbReference type="PROSITE" id="PS00018">
    <property type="entry name" value="EF_HAND_1"/>
    <property type="match status" value="1"/>
</dbReference>
<dbReference type="Proteomes" id="UP000326921">
    <property type="component" value="Chromosome"/>
</dbReference>
<keyword evidence="4 12" id="KW-0808">Transferase</keyword>
<evidence type="ECO:0000256" key="7">
    <source>
        <dbReference type="ARBA" id="ARBA00023004"/>
    </source>
</evidence>
<evidence type="ECO:0000256" key="9">
    <source>
        <dbReference type="ARBA" id="ARBA00050776"/>
    </source>
</evidence>
<gene>
    <name evidence="12" type="ORF">GFH32_07795</name>
</gene>
<dbReference type="GO" id="GO:0046872">
    <property type="term" value="F:metal ion binding"/>
    <property type="evidence" value="ECO:0007669"/>
    <property type="project" value="UniProtKB-KW"/>
</dbReference>
<keyword evidence="7" id="KW-0408">Iron</keyword>
<dbReference type="InterPro" id="IPR015424">
    <property type="entry name" value="PyrdxlP-dep_Trfase"/>
</dbReference>
<dbReference type="PANTHER" id="PTHR11601">
    <property type="entry name" value="CYSTEINE DESULFURYLASE FAMILY MEMBER"/>
    <property type="match status" value="1"/>
</dbReference>
<comment type="cofactor">
    <cofactor evidence="1 10">
        <name>pyridoxal 5'-phosphate</name>
        <dbReference type="ChEBI" id="CHEBI:597326"/>
    </cofactor>
</comment>
<keyword evidence="13" id="KW-1185">Reference proteome</keyword>
<dbReference type="EMBL" id="CP045652">
    <property type="protein sequence ID" value="QGA26232.1"/>
    <property type="molecule type" value="Genomic_DNA"/>
</dbReference>
<accession>A0A5Q0QF98</accession>
<keyword evidence="5" id="KW-0479">Metal-binding</keyword>
<feature type="domain" description="Aminotransferase class V" evidence="11">
    <location>
        <begin position="5"/>
        <end position="362"/>
    </location>
</feature>
<dbReference type="InterPro" id="IPR016454">
    <property type="entry name" value="Cysteine_dSase"/>
</dbReference>
<dbReference type="GO" id="GO:0051536">
    <property type="term" value="F:iron-sulfur cluster binding"/>
    <property type="evidence" value="ECO:0007669"/>
    <property type="project" value="UniProtKB-KW"/>
</dbReference>
<dbReference type="InterPro" id="IPR015421">
    <property type="entry name" value="PyrdxlP-dep_Trfase_major"/>
</dbReference>
<organism evidence="12 13">
    <name type="scientific">Sphingobacterium zhuxiongii</name>
    <dbReference type="NCBI Taxonomy" id="2662364"/>
    <lineage>
        <taxon>Bacteria</taxon>
        <taxon>Pseudomonadati</taxon>
        <taxon>Bacteroidota</taxon>
        <taxon>Sphingobacteriia</taxon>
        <taxon>Sphingobacteriales</taxon>
        <taxon>Sphingobacteriaceae</taxon>
        <taxon>Sphingobacterium</taxon>
    </lineage>
</organism>
<dbReference type="AlphaFoldDB" id="A0A5Q0QF98"/>
<evidence type="ECO:0000256" key="3">
    <source>
        <dbReference type="ARBA" id="ARBA00012239"/>
    </source>
</evidence>
<dbReference type="PIRSF" id="PIRSF005572">
    <property type="entry name" value="NifS"/>
    <property type="match status" value="1"/>
</dbReference>
<protein>
    <recommendedName>
        <fullName evidence="3">cysteine desulfurase</fullName>
        <ecNumber evidence="3">2.8.1.7</ecNumber>
    </recommendedName>
</protein>
<evidence type="ECO:0000313" key="13">
    <source>
        <dbReference type="Proteomes" id="UP000326921"/>
    </source>
</evidence>
<comment type="similarity">
    <text evidence="2">Belongs to the class-V pyridoxal-phosphate-dependent aminotransferase family. NifS/IscS subfamily.</text>
</comment>
<evidence type="ECO:0000256" key="4">
    <source>
        <dbReference type="ARBA" id="ARBA00022679"/>
    </source>
</evidence>
<dbReference type="Gene3D" id="3.40.640.10">
    <property type="entry name" value="Type I PLP-dependent aspartate aminotransferase-like (Major domain)"/>
    <property type="match status" value="1"/>
</dbReference>
<reference evidence="12 13" key="1">
    <citation type="submission" date="2019-10" db="EMBL/GenBank/DDBJ databases">
        <authorList>
            <person name="Dong K."/>
        </authorList>
    </citation>
    <scope>NUCLEOTIDE SEQUENCE [LARGE SCALE GENOMIC DNA]</scope>
    <source>
        <strain evidence="13">dk4302</strain>
    </source>
</reference>
<comment type="catalytic activity">
    <reaction evidence="9">
        <text>(sulfur carrier)-H + L-cysteine = (sulfur carrier)-SH + L-alanine</text>
        <dbReference type="Rhea" id="RHEA:43892"/>
        <dbReference type="Rhea" id="RHEA-COMP:14737"/>
        <dbReference type="Rhea" id="RHEA-COMP:14739"/>
        <dbReference type="ChEBI" id="CHEBI:29917"/>
        <dbReference type="ChEBI" id="CHEBI:35235"/>
        <dbReference type="ChEBI" id="CHEBI:57972"/>
        <dbReference type="ChEBI" id="CHEBI:64428"/>
        <dbReference type="EC" id="2.8.1.7"/>
    </reaction>
</comment>
<dbReference type="SUPFAM" id="SSF53383">
    <property type="entry name" value="PLP-dependent transferases"/>
    <property type="match status" value="1"/>
</dbReference>
<evidence type="ECO:0000256" key="5">
    <source>
        <dbReference type="ARBA" id="ARBA00022723"/>
    </source>
</evidence>
<dbReference type="PANTHER" id="PTHR11601:SF34">
    <property type="entry name" value="CYSTEINE DESULFURASE"/>
    <property type="match status" value="1"/>
</dbReference>
<evidence type="ECO:0000256" key="2">
    <source>
        <dbReference type="ARBA" id="ARBA00006490"/>
    </source>
</evidence>
<dbReference type="KEGG" id="sphe:GFH32_07795"/>
<proteinExistence type="inferred from homology"/>
<dbReference type="InterPro" id="IPR020578">
    <property type="entry name" value="Aminotrans_V_PyrdxlP_BS"/>
</dbReference>
<evidence type="ECO:0000259" key="11">
    <source>
        <dbReference type="Pfam" id="PF00266"/>
    </source>
</evidence>
<dbReference type="RefSeq" id="WP_153510880.1">
    <property type="nucleotide sequence ID" value="NZ_CP045652.1"/>
</dbReference>
<dbReference type="InterPro" id="IPR015422">
    <property type="entry name" value="PyrdxlP-dep_Trfase_small"/>
</dbReference>
<evidence type="ECO:0000313" key="12">
    <source>
        <dbReference type="EMBL" id="QGA26232.1"/>
    </source>
</evidence>
<dbReference type="Gene3D" id="3.90.1150.10">
    <property type="entry name" value="Aspartate Aminotransferase, domain 1"/>
    <property type="match status" value="1"/>
</dbReference>
<name>A0A5Q0QF98_9SPHI</name>
<evidence type="ECO:0000256" key="10">
    <source>
        <dbReference type="RuleBase" id="RU004504"/>
    </source>
</evidence>
<dbReference type="Pfam" id="PF00266">
    <property type="entry name" value="Aminotran_5"/>
    <property type="match status" value="1"/>
</dbReference>
<keyword evidence="6" id="KW-0663">Pyridoxal phosphate</keyword>
<dbReference type="InterPro" id="IPR000192">
    <property type="entry name" value="Aminotrans_V_dom"/>
</dbReference>
<evidence type="ECO:0000256" key="8">
    <source>
        <dbReference type="ARBA" id="ARBA00023014"/>
    </source>
</evidence>
<evidence type="ECO:0000256" key="6">
    <source>
        <dbReference type="ARBA" id="ARBA00022898"/>
    </source>
</evidence>
<sequence length="389" mass="43063">MSFQYFDNNATTRMDEQVLQAMLPYLQESYGNASSVQHKLGRTANSAIEQARAELANLLNATPKEIYFSSGATESINTVLKGIVHTYASKGKHIITCKTEHKAVLTVCEALAKQGVEISYLDVDTDGQISLEELENSIRKDSILVCLMSANNETGVLHPIAEIARICQEHDLLYFCDATQHIGKLPIDLERIPIDILSFSAHKFHGPKGIGGLYVRRKSKPTQIPSLIAGGNQEHGFRGGTYAVPQIVGMGAAVRQFDWEKNIESVRDYFEAQLLEAIPESSIHAAQSSRIPNTSNVLIKHVRSTVLMTKLPEMAFSSGSACVSGSRDPSHVLKAMGLTDEDAYCSSRFSFSKYTRKEDIDLVIPQIKRAVEQIRAESPIWQMYKEGLI</sequence>
<keyword evidence="12" id="KW-0032">Aminotransferase</keyword>